<dbReference type="InterPro" id="IPR012754">
    <property type="entry name" value="DNA-dir_RpoC_beta_prime_bact"/>
</dbReference>
<dbReference type="InterPro" id="IPR038120">
    <property type="entry name" value="Rpb1_funnel_sf"/>
</dbReference>
<evidence type="ECO:0000259" key="13">
    <source>
        <dbReference type="SMART" id="SM00663"/>
    </source>
</evidence>
<dbReference type="Gene3D" id="1.10.150.390">
    <property type="match status" value="1"/>
</dbReference>
<dbReference type="InterPro" id="IPR006592">
    <property type="entry name" value="RNA_pol_N"/>
</dbReference>
<dbReference type="FunFam" id="4.10.860.120:FF:000001">
    <property type="entry name" value="DNA-directed RNA polymerase subunit beta"/>
    <property type="match status" value="1"/>
</dbReference>
<evidence type="ECO:0000256" key="11">
    <source>
        <dbReference type="HAMAP-Rule" id="MF_01322"/>
    </source>
</evidence>
<dbReference type="Pfam" id="PF05000">
    <property type="entry name" value="RNA_pol_Rpb1_4"/>
    <property type="match status" value="1"/>
</dbReference>
<dbReference type="InterPro" id="IPR007066">
    <property type="entry name" value="RNA_pol_Rpb1_3"/>
</dbReference>
<evidence type="ECO:0000256" key="2">
    <source>
        <dbReference type="ARBA" id="ARBA00006460"/>
    </source>
</evidence>
<keyword evidence="5 11" id="KW-0548">Nucleotidyltransferase</keyword>
<dbReference type="InterPro" id="IPR007081">
    <property type="entry name" value="RNA_pol_Rpb1_5"/>
</dbReference>
<dbReference type="GO" id="GO:0003677">
    <property type="term" value="F:DNA binding"/>
    <property type="evidence" value="ECO:0007669"/>
    <property type="project" value="UniProtKB-UniRule"/>
</dbReference>
<feature type="binding site" evidence="11">
    <location>
        <position position="62"/>
    </location>
    <ligand>
        <name>Zn(2+)</name>
        <dbReference type="ChEBI" id="CHEBI:29105"/>
        <label>1</label>
    </ligand>
</feature>
<evidence type="ECO:0000313" key="14">
    <source>
        <dbReference type="EMBL" id="MBA2873111.1"/>
    </source>
</evidence>
<comment type="function">
    <text evidence="1 11 12">DNA-dependent RNA polymerase catalyzes the transcription of DNA into RNA using the four ribonucleoside triphosphates as substrates.</text>
</comment>
<dbReference type="InterPro" id="IPR042102">
    <property type="entry name" value="RNA_pol_Rpb1_3_sf"/>
</dbReference>
<dbReference type="FunFam" id="1.10.150.390:FF:000002">
    <property type="entry name" value="DNA-directed RNA polymerase subunit beta"/>
    <property type="match status" value="1"/>
</dbReference>
<dbReference type="AlphaFoldDB" id="A0A7W0BW68"/>
<dbReference type="InterPro" id="IPR007083">
    <property type="entry name" value="RNA_pol_Rpb1_4"/>
</dbReference>
<dbReference type="CDD" id="cd02655">
    <property type="entry name" value="RNAP_beta'_C"/>
    <property type="match status" value="1"/>
</dbReference>
<dbReference type="SUPFAM" id="SSF64484">
    <property type="entry name" value="beta and beta-prime subunits of DNA dependent RNA-polymerase"/>
    <property type="match status" value="1"/>
</dbReference>
<dbReference type="Gene3D" id="2.40.50.100">
    <property type="match status" value="1"/>
</dbReference>
<evidence type="ECO:0000256" key="10">
    <source>
        <dbReference type="ARBA" id="ARBA00048552"/>
    </source>
</evidence>
<evidence type="ECO:0000256" key="8">
    <source>
        <dbReference type="ARBA" id="ARBA00022842"/>
    </source>
</evidence>
<reference evidence="14 15" key="1">
    <citation type="submission" date="2020-07" db="EMBL/GenBank/DDBJ databases">
        <title>Genomic Encyclopedia of Type Strains, Phase IV (KMG-IV): sequencing the most valuable type-strain genomes for metagenomic binning, comparative biology and taxonomic classification.</title>
        <authorList>
            <person name="Goeker M."/>
        </authorList>
    </citation>
    <scope>NUCLEOTIDE SEQUENCE [LARGE SCALE GENOMIC DNA]</scope>
    <source>
        <strain evidence="14 15">DSM 25220</strain>
    </source>
</reference>
<dbReference type="Gene3D" id="1.10.132.30">
    <property type="match status" value="1"/>
</dbReference>
<dbReference type="HAMAP" id="MF_01322">
    <property type="entry name" value="RNApol_bact_RpoC"/>
    <property type="match status" value="1"/>
</dbReference>
<dbReference type="GO" id="GO:0000428">
    <property type="term" value="C:DNA-directed RNA polymerase complex"/>
    <property type="evidence" value="ECO:0007669"/>
    <property type="project" value="UniProtKB-KW"/>
</dbReference>
<dbReference type="Pfam" id="PF04983">
    <property type="entry name" value="RNA_pol_Rpb1_3"/>
    <property type="match status" value="1"/>
</dbReference>
<dbReference type="FunFam" id="1.10.40.90:FF:000001">
    <property type="entry name" value="DNA-directed RNA polymerase subunit beta"/>
    <property type="match status" value="1"/>
</dbReference>
<feature type="binding site" evidence="11">
    <location>
        <position position="453"/>
    </location>
    <ligand>
        <name>Mg(2+)</name>
        <dbReference type="ChEBI" id="CHEBI:18420"/>
    </ligand>
</feature>
<dbReference type="Gene3D" id="4.10.860.120">
    <property type="entry name" value="RNA polymerase II, clamp domain"/>
    <property type="match status" value="1"/>
</dbReference>
<feature type="binding site" evidence="11">
    <location>
        <position position="449"/>
    </location>
    <ligand>
        <name>Mg(2+)</name>
        <dbReference type="ChEBI" id="CHEBI:18420"/>
    </ligand>
</feature>
<keyword evidence="6 11" id="KW-0479">Metal-binding</keyword>
<feature type="domain" description="RNA polymerase N-terminal" evidence="13">
    <location>
        <begin position="224"/>
        <end position="503"/>
    </location>
</feature>
<dbReference type="GO" id="GO:0005829">
    <property type="term" value="C:cytosol"/>
    <property type="evidence" value="ECO:0007669"/>
    <property type="project" value="UniProtKB-ARBA"/>
</dbReference>
<gene>
    <name evidence="11" type="primary">rpoC</name>
    <name evidence="14" type="ORF">HNQ85_003448</name>
</gene>
<comment type="subunit">
    <text evidence="11">The RNAP catalytic core consists of 2 alpha, 1 beta, 1 beta' and 1 omega subunit. When a sigma factor is associated with the core the holoenzyme is formed, which can initiate transcription.</text>
</comment>
<dbReference type="NCBIfam" id="TIGR02386">
    <property type="entry name" value="rpoC_TIGR"/>
    <property type="match status" value="1"/>
</dbReference>
<feature type="binding site" evidence="11">
    <location>
        <position position="892"/>
    </location>
    <ligand>
        <name>Zn(2+)</name>
        <dbReference type="ChEBI" id="CHEBI:29105"/>
        <label>2</label>
    </ligand>
</feature>
<dbReference type="InterPro" id="IPR044893">
    <property type="entry name" value="RNA_pol_Rpb1_clamp_domain"/>
</dbReference>
<dbReference type="InterPro" id="IPR045867">
    <property type="entry name" value="DNA-dir_RpoC_beta_prime"/>
</dbReference>
<comment type="similarity">
    <text evidence="2 11 12">Belongs to the RNA polymerase beta' chain family.</text>
</comment>
<evidence type="ECO:0000256" key="4">
    <source>
        <dbReference type="ARBA" id="ARBA00022679"/>
    </source>
</evidence>
<keyword evidence="9 11" id="KW-0804">Transcription</keyword>
<evidence type="ECO:0000256" key="3">
    <source>
        <dbReference type="ARBA" id="ARBA00022478"/>
    </source>
</evidence>
<dbReference type="InterPro" id="IPR007080">
    <property type="entry name" value="RNA_pol_Rpb1_1"/>
</dbReference>
<protein>
    <recommendedName>
        <fullName evidence="11">DNA-directed RNA polymerase subunit beta'</fullName>
        <shortName evidence="11">RNAP subunit beta'</shortName>
        <ecNumber evidence="11">2.7.7.6</ecNumber>
    </recommendedName>
    <alternativeName>
        <fullName evidence="11">RNA polymerase subunit beta'</fullName>
    </alternativeName>
    <alternativeName>
        <fullName evidence="11">Transcriptase subunit beta'</fullName>
    </alternativeName>
</protein>
<organism evidence="14 15">
    <name type="scientific">[Anoxybacillus] calidus</name>
    <dbReference type="NCBI Taxonomy" id="575178"/>
    <lineage>
        <taxon>Bacteria</taxon>
        <taxon>Bacillati</taxon>
        <taxon>Bacillota</taxon>
        <taxon>Bacilli</taxon>
        <taxon>Bacillales</taxon>
        <taxon>Anoxybacillaceae</taxon>
        <taxon>Paranoxybacillus</taxon>
    </lineage>
</organism>
<feature type="binding site" evidence="11">
    <location>
        <position position="78"/>
    </location>
    <ligand>
        <name>Zn(2+)</name>
        <dbReference type="ChEBI" id="CHEBI:29105"/>
        <label>1</label>
    </ligand>
</feature>
<evidence type="ECO:0000256" key="12">
    <source>
        <dbReference type="RuleBase" id="RU004279"/>
    </source>
</evidence>
<dbReference type="GO" id="GO:0003899">
    <property type="term" value="F:DNA-directed RNA polymerase activity"/>
    <property type="evidence" value="ECO:0007669"/>
    <property type="project" value="UniProtKB-UniRule"/>
</dbReference>
<dbReference type="FunFam" id="1.10.132.30:FF:000003">
    <property type="entry name" value="DNA-directed RNA polymerase subunit beta"/>
    <property type="match status" value="1"/>
</dbReference>
<dbReference type="InterPro" id="IPR000722">
    <property type="entry name" value="RNA_pol_asu"/>
</dbReference>
<comment type="catalytic activity">
    <reaction evidence="10 11 12">
        <text>RNA(n) + a ribonucleoside 5'-triphosphate = RNA(n+1) + diphosphate</text>
        <dbReference type="Rhea" id="RHEA:21248"/>
        <dbReference type="Rhea" id="RHEA-COMP:14527"/>
        <dbReference type="Rhea" id="RHEA-COMP:17342"/>
        <dbReference type="ChEBI" id="CHEBI:33019"/>
        <dbReference type="ChEBI" id="CHEBI:61557"/>
        <dbReference type="ChEBI" id="CHEBI:140395"/>
        <dbReference type="EC" id="2.7.7.6"/>
    </reaction>
</comment>
<evidence type="ECO:0000313" key="15">
    <source>
        <dbReference type="Proteomes" id="UP000580891"/>
    </source>
</evidence>
<dbReference type="SMART" id="SM00663">
    <property type="entry name" value="RPOLA_N"/>
    <property type="match status" value="1"/>
</dbReference>
<accession>A0A7W0BW68</accession>
<dbReference type="GO" id="GO:0006351">
    <property type="term" value="P:DNA-templated transcription"/>
    <property type="evidence" value="ECO:0007669"/>
    <property type="project" value="UniProtKB-UniRule"/>
</dbReference>
<comment type="cofactor">
    <cofactor evidence="11">
        <name>Mg(2+)</name>
        <dbReference type="ChEBI" id="CHEBI:18420"/>
    </cofactor>
    <text evidence="11">Binds 1 Mg(2+) ion per subunit.</text>
</comment>
<keyword evidence="3 11" id="KW-0240">DNA-directed RNA polymerase</keyword>
<name>A0A7W0BW68_9BACL</name>
<sequence length="1201" mass="134828">MLDVNNFEYMKIGLASPEKIRSWSYGEVKKPETINYRTLKPEKDGLFCERIFGPTKDWECHCGKYKRVRYKGVVCDRCGVEVTRAKVRRERMGHIELAAPVSHIWYFKGIPSRMGLVLDMSPRALEEVIYFASYVVTDPGDTPLEKKQLLSEKEYRAYREKYGQSFQASMGAEAIKKLLQDIDLEKEVEALKEELKTAQGQRRARTIKRLEVLEAFRNSGNDPAWMVLDVLPVIPPELRPMVQLDGGRFATSDLNDLYRRVINRNNRLKRLLDLGAPNIIVQNEKRMLQEAVDALIDNGRRGRPVTGPGNRPLKSLSHMLKGKQGRFRQNLLGKRVDYSGRSVIVVGPNLKMYQCGLPKEMALELFKPFVMKELVERGLAHNIKSAKRKIERVQPEVWDVLESVIKEHPVLLNRAPTLHRLGIQAFEPTLVEGRAIRLHPLVCTAYNADFDGDQMAVHVPLSAEAQAEARLLMLAAQNILNPKDGKPVVTPSQDMVLGNYYLTMEREGAIGEGMVFKDTNEALLAYHNGYVHLHSRIAVHAGSLKNETFTEEQNNKLLITTVGKLIFNEILPKSFPYINEPTKENLEERTPDKYFLDKGVNVKEEIRKRELVPPFKKKILGNIIAEVFKRFKITETSKMLDRMKDLGFKYSTKAGITIGVADIVVLPEKQEILQEAQAKVDTVLKQFRRGLITEDERYERVISIWSAAKDKIQSKLMESLDKRNPIFMMSDSGARGNASNFTQLAGMRGLMANPAGRIIELPIKSSFREGLTVLEYFISTHGARKGLADTALKTADSGYLTRRLVDVAQDVIVREDDCGTDRGILVRALTDGSEVIVKLEERLVGRYARKTVKHPETGEILVRENEMITEDIANAIIKAGIDQVWIRSAFTCNTRHGVCKKCYGRNLATGAEVEVGEAVGIIAAQSIGEPGTQLTMRTFHTGGVAGDDITQGLPRVQELFEARNPKGQAVISEIDGVVVAINETRDRQQEIVVQGEVETRTYTAPYSARLKVQEGQQVERGQELTEGSIDPKELLKVKDITAVQEYLLREVQKVYRMQGVEISDKHIEVMVRQMLRKVRVIDAGDTDVLPGTLLDVHQFTDVNAKALLEGKTPATARPVLLGITKASLETDSFLSAASFQETTRVLTDAAIKGKRDELLGLKENVIIGKLVPAGTGMARYRKVKPVIKKSNTGEDVVTTSK</sequence>
<dbReference type="Gene3D" id="1.10.1790.20">
    <property type="match status" value="1"/>
</dbReference>
<dbReference type="PANTHER" id="PTHR19376">
    <property type="entry name" value="DNA-DIRECTED RNA POLYMERASE"/>
    <property type="match status" value="1"/>
</dbReference>
<comment type="caution">
    <text evidence="14">The sequence shown here is derived from an EMBL/GenBank/DDBJ whole genome shotgun (WGS) entry which is preliminary data.</text>
</comment>
<evidence type="ECO:0000256" key="9">
    <source>
        <dbReference type="ARBA" id="ARBA00023163"/>
    </source>
</evidence>
<dbReference type="Pfam" id="PF00623">
    <property type="entry name" value="RNA_pol_Rpb1_2"/>
    <property type="match status" value="1"/>
</dbReference>
<dbReference type="EC" id="2.7.7.6" evidence="11"/>
<dbReference type="PANTHER" id="PTHR19376:SF54">
    <property type="entry name" value="DNA-DIRECTED RNA POLYMERASE SUBUNIT BETA"/>
    <property type="match status" value="1"/>
</dbReference>
<dbReference type="Pfam" id="PF04997">
    <property type="entry name" value="RNA_pol_Rpb1_1"/>
    <property type="match status" value="1"/>
</dbReference>
<feature type="binding site" evidence="11">
    <location>
        <position position="818"/>
    </location>
    <ligand>
        <name>Zn(2+)</name>
        <dbReference type="ChEBI" id="CHEBI:29105"/>
        <label>2</label>
    </ligand>
</feature>
<dbReference type="CDD" id="cd01609">
    <property type="entry name" value="RNAP_beta'_N"/>
    <property type="match status" value="1"/>
</dbReference>
<dbReference type="Pfam" id="PF04998">
    <property type="entry name" value="RNA_pol_Rpb1_5"/>
    <property type="match status" value="1"/>
</dbReference>
<evidence type="ECO:0000256" key="5">
    <source>
        <dbReference type="ARBA" id="ARBA00022695"/>
    </source>
</evidence>
<feature type="binding site" evidence="11">
    <location>
        <position position="60"/>
    </location>
    <ligand>
        <name>Zn(2+)</name>
        <dbReference type="ChEBI" id="CHEBI:29105"/>
        <label>1</label>
    </ligand>
</feature>
<dbReference type="Gene3D" id="1.10.274.100">
    <property type="entry name" value="RNA polymerase Rpb1, domain 3"/>
    <property type="match status" value="1"/>
</dbReference>
<evidence type="ECO:0000256" key="6">
    <source>
        <dbReference type="ARBA" id="ARBA00022723"/>
    </source>
</evidence>
<dbReference type="EMBL" id="JACDUU010000013">
    <property type="protein sequence ID" value="MBA2873111.1"/>
    <property type="molecule type" value="Genomic_DNA"/>
</dbReference>
<dbReference type="Proteomes" id="UP000580891">
    <property type="component" value="Unassembled WGS sequence"/>
</dbReference>
<feature type="binding site" evidence="11">
    <location>
        <position position="902"/>
    </location>
    <ligand>
        <name>Zn(2+)</name>
        <dbReference type="ChEBI" id="CHEBI:29105"/>
        <label>2</label>
    </ligand>
</feature>
<feature type="binding site" evidence="11">
    <location>
        <position position="899"/>
    </location>
    <ligand>
        <name>Zn(2+)</name>
        <dbReference type="ChEBI" id="CHEBI:29105"/>
        <label>2</label>
    </ligand>
</feature>
<keyword evidence="7 11" id="KW-0862">Zinc</keyword>
<dbReference type="Gene3D" id="2.40.40.20">
    <property type="match status" value="1"/>
</dbReference>
<dbReference type="GO" id="GO:0000287">
    <property type="term" value="F:magnesium ion binding"/>
    <property type="evidence" value="ECO:0007669"/>
    <property type="project" value="UniProtKB-UniRule"/>
</dbReference>
<evidence type="ECO:0000256" key="1">
    <source>
        <dbReference type="ARBA" id="ARBA00004026"/>
    </source>
</evidence>
<keyword evidence="8 11" id="KW-0460">Magnesium</keyword>
<dbReference type="Gene3D" id="1.10.40.90">
    <property type="match status" value="1"/>
</dbReference>
<comment type="cofactor">
    <cofactor evidence="11">
        <name>Zn(2+)</name>
        <dbReference type="ChEBI" id="CHEBI:29105"/>
    </cofactor>
    <text evidence="11">Binds 2 Zn(2+) ions per subunit.</text>
</comment>
<proteinExistence type="inferred from homology"/>
<keyword evidence="15" id="KW-1185">Reference proteome</keyword>
<dbReference type="GO" id="GO:0008270">
    <property type="term" value="F:zinc ion binding"/>
    <property type="evidence" value="ECO:0007669"/>
    <property type="project" value="UniProtKB-UniRule"/>
</dbReference>
<feature type="binding site" evidence="11">
    <location>
        <position position="75"/>
    </location>
    <ligand>
        <name>Zn(2+)</name>
        <dbReference type="ChEBI" id="CHEBI:29105"/>
        <label>1</label>
    </ligand>
</feature>
<dbReference type="RefSeq" id="WP_181538850.1">
    <property type="nucleotide sequence ID" value="NZ_JACDUU010000013.1"/>
</dbReference>
<evidence type="ECO:0000256" key="7">
    <source>
        <dbReference type="ARBA" id="ARBA00022833"/>
    </source>
</evidence>
<keyword evidence="4 11" id="KW-0808">Transferase</keyword>
<feature type="binding site" evidence="11">
    <location>
        <position position="451"/>
    </location>
    <ligand>
        <name>Mg(2+)</name>
        <dbReference type="ChEBI" id="CHEBI:18420"/>
    </ligand>
</feature>